<reference evidence="13" key="1">
    <citation type="submission" date="2020-08" db="EMBL/GenBank/DDBJ databases">
        <title>Multicomponent nature underlies the extraordinary mechanical properties of spider dragline silk.</title>
        <authorList>
            <person name="Kono N."/>
            <person name="Nakamura H."/>
            <person name="Mori M."/>
            <person name="Yoshida Y."/>
            <person name="Ohtoshi R."/>
            <person name="Malay A.D."/>
            <person name="Moran D.A.P."/>
            <person name="Tomita M."/>
            <person name="Numata K."/>
            <person name="Arakawa K."/>
        </authorList>
    </citation>
    <scope>NUCLEOTIDE SEQUENCE</scope>
</reference>
<keyword evidence="4" id="KW-0808">Transferase</keyword>
<keyword evidence="3" id="KW-0489">Methyltransferase</keyword>
<dbReference type="PROSITE" id="PS50216">
    <property type="entry name" value="DHHC"/>
    <property type="match status" value="1"/>
</dbReference>
<comment type="subcellular location">
    <subcellularLocation>
        <location evidence="1">Cytoplasm</location>
    </subcellularLocation>
</comment>
<dbReference type="AlphaFoldDB" id="A0A8X7BS38"/>
<name>A0A8X7BS38_9ARAC</name>
<dbReference type="Pfam" id="PF06839">
    <property type="entry name" value="Zn_ribbon_GRF"/>
    <property type="match status" value="1"/>
</dbReference>
<evidence type="ECO:0000313" key="13">
    <source>
        <dbReference type="EMBL" id="GFY40592.1"/>
    </source>
</evidence>
<evidence type="ECO:0000256" key="4">
    <source>
        <dbReference type="ARBA" id="ARBA00022679"/>
    </source>
</evidence>
<dbReference type="PROSITE" id="PS51270">
    <property type="entry name" value="ZF_CTCHY"/>
    <property type="match status" value="1"/>
</dbReference>
<gene>
    <name evidence="13" type="primary">zcchc4</name>
    <name evidence="13" type="ORF">TNIN_287381</name>
</gene>
<dbReference type="SMART" id="SM00343">
    <property type="entry name" value="ZnF_C2HC"/>
    <property type="match status" value="1"/>
</dbReference>
<comment type="caution">
    <text evidence="13">The sequence shown here is derived from an EMBL/GenBank/DDBJ whole genome shotgun (WGS) entry which is preliminary data.</text>
</comment>
<feature type="domain" description="CTCHY-type" evidence="11">
    <location>
        <begin position="346"/>
        <end position="410"/>
    </location>
</feature>
<dbReference type="GO" id="GO:0005730">
    <property type="term" value="C:nucleolus"/>
    <property type="evidence" value="ECO:0007669"/>
    <property type="project" value="TreeGrafter"/>
</dbReference>
<dbReference type="PROSITE" id="PS50158">
    <property type="entry name" value="ZF_CCHC"/>
    <property type="match status" value="1"/>
</dbReference>
<evidence type="ECO:0000259" key="12">
    <source>
        <dbReference type="PROSITE" id="PS51999"/>
    </source>
</evidence>
<feature type="domain" description="CCHC-type" evidence="10">
    <location>
        <begin position="431"/>
        <end position="446"/>
    </location>
</feature>
<evidence type="ECO:0000256" key="8">
    <source>
        <dbReference type="ARBA" id="ARBA00022833"/>
    </source>
</evidence>
<dbReference type="PANTHER" id="PTHR13493:SF3">
    <property type="entry name" value="RRNA N6-ADENOSINE-METHYLTRANSFERASE ZCCHC4"/>
    <property type="match status" value="1"/>
</dbReference>
<dbReference type="OrthoDB" id="431817at2759"/>
<evidence type="ECO:0000313" key="14">
    <source>
        <dbReference type="Proteomes" id="UP000886998"/>
    </source>
</evidence>
<accession>A0A8X7BS38</accession>
<evidence type="ECO:0000259" key="10">
    <source>
        <dbReference type="PROSITE" id="PS50158"/>
    </source>
</evidence>
<dbReference type="PROSITE" id="PS51999">
    <property type="entry name" value="ZF_GRF"/>
    <property type="match status" value="1"/>
</dbReference>
<feature type="domain" description="GRF-type" evidence="12">
    <location>
        <begin position="14"/>
        <end position="57"/>
    </location>
</feature>
<organism evidence="13 14">
    <name type="scientific">Trichonephila inaurata madagascariensis</name>
    <dbReference type="NCBI Taxonomy" id="2747483"/>
    <lineage>
        <taxon>Eukaryota</taxon>
        <taxon>Metazoa</taxon>
        <taxon>Ecdysozoa</taxon>
        <taxon>Arthropoda</taxon>
        <taxon>Chelicerata</taxon>
        <taxon>Arachnida</taxon>
        <taxon>Araneae</taxon>
        <taxon>Araneomorphae</taxon>
        <taxon>Entelegynae</taxon>
        <taxon>Araneoidea</taxon>
        <taxon>Nephilidae</taxon>
        <taxon>Trichonephila</taxon>
        <taxon>Trichonephila inaurata</taxon>
    </lineage>
</organism>
<dbReference type="GO" id="GO:0008270">
    <property type="term" value="F:zinc ion binding"/>
    <property type="evidence" value="ECO:0007669"/>
    <property type="project" value="UniProtKB-KW"/>
</dbReference>
<evidence type="ECO:0000256" key="1">
    <source>
        <dbReference type="ARBA" id="ARBA00004496"/>
    </source>
</evidence>
<proteinExistence type="predicted"/>
<dbReference type="InterPro" id="IPR001878">
    <property type="entry name" value="Znf_CCHC"/>
</dbReference>
<keyword evidence="8" id="KW-0862">Zinc</keyword>
<dbReference type="Proteomes" id="UP000886998">
    <property type="component" value="Unassembled WGS sequence"/>
</dbReference>
<dbReference type="EMBL" id="BMAV01001986">
    <property type="protein sequence ID" value="GFY40592.1"/>
    <property type="molecule type" value="Genomic_DNA"/>
</dbReference>
<dbReference type="Pfam" id="PF10237">
    <property type="entry name" value="N6-adenineMlase"/>
    <property type="match status" value="1"/>
</dbReference>
<dbReference type="PANTHER" id="PTHR13493">
    <property type="entry name" value="ZINC FINGER CCHC DOMAIN-CONTAINING"/>
    <property type="match status" value="1"/>
</dbReference>
<keyword evidence="5" id="KW-0949">S-adenosyl-L-methionine</keyword>
<keyword evidence="2" id="KW-0963">Cytoplasm</keyword>
<dbReference type="InterPro" id="IPR010666">
    <property type="entry name" value="Znf_GRF"/>
</dbReference>
<protein>
    <submittedName>
        <fullName evidence="13">rRNA N6-adenosine-methyltransferase ZCCHC4</fullName>
    </submittedName>
</protein>
<keyword evidence="6" id="KW-0479">Metal-binding</keyword>
<evidence type="ECO:0000256" key="3">
    <source>
        <dbReference type="ARBA" id="ARBA00022603"/>
    </source>
</evidence>
<dbReference type="InterPro" id="IPR039846">
    <property type="entry name" value="ZCCHC4"/>
</dbReference>
<keyword evidence="7 9" id="KW-0863">Zinc-finger</keyword>
<evidence type="ECO:0000256" key="7">
    <source>
        <dbReference type="ARBA" id="ARBA00022771"/>
    </source>
</evidence>
<dbReference type="InterPro" id="IPR017921">
    <property type="entry name" value="Znf_CTCHY"/>
</dbReference>
<evidence type="ECO:0000259" key="11">
    <source>
        <dbReference type="PROSITE" id="PS51270"/>
    </source>
</evidence>
<dbReference type="GO" id="GO:0003676">
    <property type="term" value="F:nucleic acid binding"/>
    <property type="evidence" value="ECO:0007669"/>
    <property type="project" value="InterPro"/>
</dbReference>
<sequence length="461" mass="53827">MEVILKSCKKNPQCPHGPCLIFERHTSNGTKSGKKFYSCSACRDRSVCSFFHWVDDEFPDQKRNHWKNIIAANQPPFTHEECEKRRASFKKLLQHERKYCKTCSLLLLPTDKKSHQEHEVVDNLTLEQLLQPTFLLLTLNNKKAEAQYFFSTKTVYFVTSLLKKLKYTKLVLIGTPKIHEYLNSNQSENLGLSSFLMDIDDRYMQFYDPEQFCQYNLFNNHFFNGKASKMKLKEFMTESNEEKVAVLLDPPFGGLIDAISFTLKKLNKYWQEANSKTNLETFPLLWFFPYFMESRIIKNIPDLVMMDYKVEYSNHRKFGDKAGSKGSPIRIFTNVPASLFVLPENEGYRFCNTCQRYVSQENQHCKKCNKCTTKHGNTYKHCDKCHQCVKSSYVHCEVHNKCVLDTSNSHETSEKVCKCSVESSDGDNSNKCFKCFGYGHRKRDCPTSVRSKQGKRKKMKR</sequence>
<dbReference type="GO" id="GO:0008988">
    <property type="term" value="F:rRNA (adenine-N6-)-methyltransferase activity"/>
    <property type="evidence" value="ECO:0007669"/>
    <property type="project" value="InterPro"/>
</dbReference>
<evidence type="ECO:0000256" key="6">
    <source>
        <dbReference type="ARBA" id="ARBA00022723"/>
    </source>
</evidence>
<keyword evidence="14" id="KW-1185">Reference proteome</keyword>
<evidence type="ECO:0000256" key="2">
    <source>
        <dbReference type="ARBA" id="ARBA00022490"/>
    </source>
</evidence>
<evidence type="ECO:0000256" key="5">
    <source>
        <dbReference type="ARBA" id="ARBA00022691"/>
    </source>
</evidence>
<dbReference type="GO" id="GO:0005737">
    <property type="term" value="C:cytoplasm"/>
    <property type="evidence" value="ECO:0007669"/>
    <property type="project" value="UniProtKB-SubCell"/>
</dbReference>
<evidence type="ECO:0000256" key="9">
    <source>
        <dbReference type="PROSITE-ProRule" id="PRU00047"/>
    </source>
</evidence>
<dbReference type="InterPro" id="IPR041370">
    <property type="entry name" value="Mlase_EEF1AKMT1/ZCCHC4"/>
</dbReference>